<dbReference type="GO" id="GO:0006298">
    <property type="term" value="P:mismatch repair"/>
    <property type="evidence" value="ECO:0007669"/>
    <property type="project" value="InterPro"/>
</dbReference>
<dbReference type="SUPFAM" id="SSF52540">
    <property type="entry name" value="P-loop containing nucleoside triphosphate hydrolases"/>
    <property type="match status" value="1"/>
</dbReference>
<keyword evidence="2" id="KW-0067">ATP-binding</keyword>
<organism evidence="5 6">
    <name type="scientific">Bacillus cereus</name>
    <dbReference type="NCBI Taxonomy" id="1396"/>
    <lineage>
        <taxon>Bacteria</taxon>
        <taxon>Bacillati</taxon>
        <taxon>Bacillota</taxon>
        <taxon>Bacilli</taxon>
        <taxon>Bacillales</taxon>
        <taxon>Bacillaceae</taxon>
        <taxon>Bacillus</taxon>
        <taxon>Bacillus cereus group</taxon>
    </lineage>
</organism>
<dbReference type="EMBL" id="SZOH01001938">
    <property type="protein sequence ID" value="TKI98221.1"/>
    <property type="molecule type" value="Genomic_DNA"/>
</dbReference>
<evidence type="ECO:0000313" key="6">
    <source>
        <dbReference type="Proteomes" id="UP000308444"/>
    </source>
</evidence>
<comment type="caution">
    <text evidence="5">The sequence shown here is derived from an EMBL/GenBank/DDBJ whole genome shotgun (WGS) entry which is preliminary data.</text>
</comment>
<dbReference type="InterPro" id="IPR027417">
    <property type="entry name" value="P-loop_NTPase"/>
</dbReference>
<dbReference type="PANTHER" id="PTHR48466:SF2">
    <property type="entry name" value="OS10G0509000 PROTEIN"/>
    <property type="match status" value="1"/>
</dbReference>
<dbReference type="PROSITE" id="PS00486">
    <property type="entry name" value="DNA_MISMATCH_REPAIR_2"/>
    <property type="match status" value="1"/>
</dbReference>
<keyword evidence="3" id="KW-0238">DNA-binding</keyword>
<dbReference type="GO" id="GO:0030983">
    <property type="term" value="F:mismatched DNA binding"/>
    <property type="evidence" value="ECO:0007669"/>
    <property type="project" value="InterPro"/>
</dbReference>
<dbReference type="GO" id="GO:0140664">
    <property type="term" value="F:ATP-dependent DNA damage sensor activity"/>
    <property type="evidence" value="ECO:0007669"/>
    <property type="project" value="InterPro"/>
</dbReference>
<accession>A0A9X9A5Z7</accession>
<dbReference type="SMART" id="SM00534">
    <property type="entry name" value="MUTSac"/>
    <property type="match status" value="1"/>
</dbReference>
<feature type="non-terminal residue" evidence="5">
    <location>
        <position position="131"/>
    </location>
</feature>
<dbReference type="PANTHER" id="PTHR48466">
    <property type="entry name" value="OS10G0509000 PROTEIN-RELATED"/>
    <property type="match status" value="1"/>
</dbReference>
<dbReference type="Gene3D" id="3.40.50.300">
    <property type="entry name" value="P-loop containing nucleotide triphosphate hydrolases"/>
    <property type="match status" value="1"/>
</dbReference>
<keyword evidence="1" id="KW-0547">Nucleotide-binding</keyword>
<dbReference type="GO" id="GO:0004519">
    <property type="term" value="F:endonuclease activity"/>
    <property type="evidence" value="ECO:0007669"/>
    <property type="project" value="UniProtKB-KW"/>
</dbReference>
<dbReference type="InterPro" id="IPR000432">
    <property type="entry name" value="DNA_mismatch_repair_MutS_C"/>
</dbReference>
<keyword evidence="5" id="KW-0255">Endonuclease</keyword>
<feature type="domain" description="DNA mismatch repair proteins mutS family" evidence="4">
    <location>
        <begin position="1"/>
        <end position="17"/>
    </location>
</feature>
<evidence type="ECO:0000259" key="4">
    <source>
        <dbReference type="PROSITE" id="PS00486"/>
    </source>
</evidence>
<proteinExistence type="predicted"/>
<evidence type="ECO:0000256" key="1">
    <source>
        <dbReference type="ARBA" id="ARBA00022741"/>
    </source>
</evidence>
<dbReference type="InterPro" id="IPR045076">
    <property type="entry name" value="MutS"/>
</dbReference>
<protein>
    <submittedName>
        <fullName evidence="5">Endonuclease MutS2</fullName>
    </submittedName>
</protein>
<keyword evidence="5" id="KW-0378">Hydrolase</keyword>
<dbReference type="Proteomes" id="UP000308444">
    <property type="component" value="Unassembled WGS sequence"/>
</dbReference>
<dbReference type="Pfam" id="PF00488">
    <property type="entry name" value="MutS_V"/>
    <property type="match status" value="1"/>
</dbReference>
<evidence type="ECO:0000256" key="2">
    <source>
        <dbReference type="ARBA" id="ARBA00022840"/>
    </source>
</evidence>
<dbReference type="GO" id="GO:0005524">
    <property type="term" value="F:ATP binding"/>
    <property type="evidence" value="ECO:0007669"/>
    <property type="project" value="UniProtKB-KW"/>
</dbReference>
<evidence type="ECO:0000256" key="3">
    <source>
        <dbReference type="ARBA" id="ARBA00023125"/>
    </source>
</evidence>
<dbReference type="AlphaFoldDB" id="A0A9X9A5Z7"/>
<name>A0A9X9A5Z7_BACCE</name>
<sequence length="131" mass="14827">TLLLFDEIGSGTEPNEGAALAISILEELYLAGCITVASTHYGEIKRFSEMHDDFMNAAMQFNSETLEPLYKLVIGKSGESNALWIANKMSVKEHVLKRAKEYMGNKEYALEKVNESKIRKPKFVQEKRESH</sequence>
<reference evidence="5 6" key="1">
    <citation type="journal article" date="2019" name="Environ. Microbiol.">
        <title>An active ?-lactamase is a part of an orchestrated cell wall stress resistance network of Bacillus subtilis and related rhizosphere species.</title>
        <authorList>
            <person name="Bucher T."/>
            <person name="Keren-Paz A."/>
            <person name="Hausser J."/>
            <person name="Olender T."/>
            <person name="Cytryn E."/>
            <person name="Kolodkin-Gal I."/>
        </authorList>
    </citation>
    <scope>NUCLEOTIDE SEQUENCE [LARGE SCALE GENOMIC DNA]</scope>
    <source>
        <strain evidence="5 6">I32</strain>
    </source>
</reference>
<keyword evidence="5" id="KW-0540">Nuclease</keyword>
<feature type="non-terminal residue" evidence="5">
    <location>
        <position position="1"/>
    </location>
</feature>
<evidence type="ECO:0000313" key="5">
    <source>
        <dbReference type="EMBL" id="TKI98221.1"/>
    </source>
</evidence>
<gene>
    <name evidence="5" type="ORF">FC695_24460</name>
</gene>